<feature type="domain" description="Cytochrome c" evidence="9">
    <location>
        <begin position="579"/>
        <end position="655"/>
    </location>
</feature>
<dbReference type="GO" id="GO:0016020">
    <property type="term" value="C:membrane"/>
    <property type="evidence" value="ECO:0007669"/>
    <property type="project" value="InterPro"/>
</dbReference>
<dbReference type="InterPro" id="IPR002372">
    <property type="entry name" value="PQQ_rpt_dom"/>
</dbReference>
<dbReference type="KEGG" id="epl:P4G45_09740"/>
<evidence type="ECO:0000256" key="2">
    <source>
        <dbReference type="ARBA" id="ARBA00008156"/>
    </source>
</evidence>
<dbReference type="Pfam" id="PF13442">
    <property type="entry name" value="Cytochrome_CBB3"/>
    <property type="match status" value="1"/>
</dbReference>
<gene>
    <name evidence="10" type="ORF">P4G45_09740</name>
    <name evidence="11" type="ORF">P8936_09765</name>
</gene>
<keyword evidence="4 8" id="KW-0479">Metal-binding</keyword>
<dbReference type="AlphaFoldDB" id="A0AAU7CUQ7"/>
<dbReference type="SUPFAM" id="SSF50998">
    <property type="entry name" value="Quinoprotein alcohol dehydrogenase-like"/>
    <property type="match status" value="1"/>
</dbReference>
<evidence type="ECO:0000256" key="4">
    <source>
        <dbReference type="ARBA" id="ARBA00022723"/>
    </source>
</evidence>
<comment type="similarity">
    <text evidence="2">Belongs to the bacterial PQQ dehydrogenase family.</text>
</comment>
<dbReference type="InterPro" id="IPR009056">
    <property type="entry name" value="Cyt_c-like_dom"/>
</dbReference>
<dbReference type="GO" id="GO:0046872">
    <property type="term" value="F:metal ion binding"/>
    <property type="evidence" value="ECO:0007669"/>
    <property type="project" value="UniProtKB-KW"/>
</dbReference>
<dbReference type="GO" id="GO:0009055">
    <property type="term" value="F:electron transfer activity"/>
    <property type="evidence" value="ECO:0007669"/>
    <property type="project" value="InterPro"/>
</dbReference>
<evidence type="ECO:0000256" key="3">
    <source>
        <dbReference type="ARBA" id="ARBA00022617"/>
    </source>
</evidence>
<evidence type="ECO:0000313" key="10">
    <source>
        <dbReference type="EMBL" id="XBH08778.1"/>
    </source>
</evidence>
<dbReference type="PROSITE" id="PS51007">
    <property type="entry name" value="CYTC"/>
    <property type="match status" value="2"/>
</dbReference>
<dbReference type="Gene3D" id="1.10.760.10">
    <property type="entry name" value="Cytochrome c-like domain"/>
    <property type="match status" value="2"/>
</dbReference>
<feature type="domain" description="Cytochrome c" evidence="9">
    <location>
        <begin position="473"/>
        <end position="549"/>
    </location>
</feature>
<evidence type="ECO:0000256" key="7">
    <source>
        <dbReference type="ARBA" id="ARBA00023004"/>
    </source>
</evidence>
<dbReference type="SMART" id="SM00564">
    <property type="entry name" value="PQQ"/>
    <property type="match status" value="6"/>
</dbReference>
<reference evidence="10" key="1">
    <citation type="submission" date="2023-03" db="EMBL/GenBank/DDBJ databases">
        <title>Edaphobacter sp.</title>
        <authorList>
            <person name="Huber K.J."/>
            <person name="Papendorf J."/>
            <person name="Pilke C."/>
            <person name="Bunk B."/>
            <person name="Sproeer C."/>
            <person name="Pester M."/>
        </authorList>
    </citation>
    <scope>NUCLEOTIDE SEQUENCE</scope>
    <source>
        <strain evidence="10">DSM 109919</strain>
        <strain evidence="11">DSM 109920</strain>
    </source>
</reference>
<organism evidence="10">
    <name type="scientific">Edaphobacter paludis</name>
    <dbReference type="NCBI Taxonomy" id="3035702"/>
    <lineage>
        <taxon>Bacteria</taxon>
        <taxon>Pseudomonadati</taxon>
        <taxon>Acidobacteriota</taxon>
        <taxon>Terriglobia</taxon>
        <taxon>Terriglobales</taxon>
        <taxon>Acidobacteriaceae</taxon>
        <taxon>Edaphobacter</taxon>
    </lineage>
</organism>
<dbReference type="CDD" id="cd10280">
    <property type="entry name" value="PQQ_mGDH"/>
    <property type="match status" value="1"/>
</dbReference>
<dbReference type="RefSeq" id="WP_348266287.1">
    <property type="nucleotide sequence ID" value="NZ_CP121194.1"/>
</dbReference>
<evidence type="ECO:0000313" key="11">
    <source>
        <dbReference type="EMBL" id="XBH11999.1"/>
    </source>
</evidence>
<accession>A0AAU7D2W6</accession>
<dbReference type="InterPro" id="IPR036909">
    <property type="entry name" value="Cyt_c-like_dom_sf"/>
</dbReference>
<protein>
    <submittedName>
        <fullName evidence="10">C-type cytochrome</fullName>
    </submittedName>
</protein>
<evidence type="ECO:0000259" key="9">
    <source>
        <dbReference type="PROSITE" id="PS51007"/>
    </source>
</evidence>
<evidence type="ECO:0000256" key="5">
    <source>
        <dbReference type="ARBA" id="ARBA00022729"/>
    </source>
</evidence>
<keyword evidence="6" id="KW-0560">Oxidoreductase</keyword>
<keyword evidence="3 8" id="KW-0349">Heme</keyword>
<evidence type="ECO:0000256" key="6">
    <source>
        <dbReference type="ARBA" id="ARBA00023002"/>
    </source>
</evidence>
<dbReference type="GO" id="GO:0008876">
    <property type="term" value="F:quinoprotein glucose dehydrogenase activity"/>
    <property type="evidence" value="ECO:0007669"/>
    <property type="project" value="TreeGrafter"/>
</dbReference>
<dbReference type="InterPro" id="IPR011047">
    <property type="entry name" value="Quinoprotein_ADH-like_sf"/>
</dbReference>
<comment type="cofactor">
    <cofactor evidence="1">
        <name>pyrroloquinoline quinone</name>
        <dbReference type="ChEBI" id="CHEBI:58442"/>
    </cofactor>
</comment>
<dbReference type="InterPro" id="IPR018391">
    <property type="entry name" value="PQQ_b-propeller_rpt"/>
</dbReference>
<dbReference type="PANTHER" id="PTHR32303">
    <property type="entry name" value="QUINOPROTEIN ALCOHOL DEHYDROGENASE (CYTOCHROME C)"/>
    <property type="match status" value="1"/>
</dbReference>
<dbReference type="EMBL" id="CP121195">
    <property type="protein sequence ID" value="XBH11999.1"/>
    <property type="molecule type" value="Genomic_DNA"/>
</dbReference>
<dbReference type="EMBL" id="CP121194">
    <property type="protein sequence ID" value="XBH08778.1"/>
    <property type="molecule type" value="Genomic_DNA"/>
</dbReference>
<name>A0AAU7CUQ7_9BACT</name>
<dbReference type="InterPro" id="IPR017511">
    <property type="entry name" value="PQQ_mDH"/>
</dbReference>
<evidence type="ECO:0000256" key="8">
    <source>
        <dbReference type="PROSITE-ProRule" id="PRU00433"/>
    </source>
</evidence>
<proteinExistence type="inferred from homology"/>
<evidence type="ECO:0000256" key="1">
    <source>
        <dbReference type="ARBA" id="ARBA00001931"/>
    </source>
</evidence>
<dbReference type="Pfam" id="PF01011">
    <property type="entry name" value="PQQ"/>
    <property type="match status" value="2"/>
</dbReference>
<accession>A0AAU7CUQ7</accession>
<keyword evidence="5" id="KW-0732">Signal</keyword>
<sequence length="812" mass="87750">MMRNLAVAVIVAAAIGSTCYRDAPVPVYAAAVTHKARMQDWPVYGGQSGENHYSSLSQINRGNVKKLAMAWKFDTGEKGSIQTNPVIVGRVLYAFTPAHEVIALDAATGKLLWKFNSGVKGDQPTRGVAYWTDGKNSQIFAGIMNYLYALDPATGKPIESFGEGGRIDLRKDLRGDYQLQSVVLTSPGVIYKDVIIVGGRNPETAPAPPGDIRAFDVRTGALRWRFHTIPHPGEPGYETWPKDAWKSAGAANNWAGMTLDAKRGIVYVPTGSAVPDFYGGNRLGDDLFADTLLALDAETGKLIWHFQGVHHDLWDRDFPAAPVLITLKRNGKSIDALAQTTKQGWLFVFDRTTGKPLFPIEERHYPASDVPGEVSSPTQPYPLAPAPYARELLTADMLTDRTPEAHAWAVEQFRTLRSGGPFVPFEVNKATVVFPSFDGGAEWGGPAVDPTTGVLYVNANDIATTGMLVANNPTADLGARTYRSQCAVCHGINRTGSPPAFPSLIDVESRLTPAEISDTIHHGKGRMPTFPNLQDDTLTALLKYLRTGKSNEAENSVAGGKKELSHEEIATGRATTSGGQDSAGARVYASHCAVCHGDQREGITPSFPSLVGVGQRLSPQQITQTIRDGKGRMPSFTTLPDEQLNTLLEYLRGPQPATEVESASSGPDWMRYLFTGYNKFYDPDGYPAVAPPWGTLNAIDLNTGKYLWKLPLGYYPELAAKGMGHTGSENYGGPVVTKGGLVFIAATIFDNRIRAFDSRNGKLLWQAQLPFAGVATPSTYMVDGKQYIVIGTSGARNLKGPQGGAYVAFALP</sequence>
<dbReference type="GO" id="GO:0020037">
    <property type="term" value="F:heme binding"/>
    <property type="evidence" value="ECO:0007669"/>
    <property type="project" value="InterPro"/>
</dbReference>
<dbReference type="PANTHER" id="PTHR32303:SF4">
    <property type="entry name" value="QUINOPROTEIN GLUCOSE DEHYDROGENASE"/>
    <property type="match status" value="1"/>
</dbReference>
<keyword evidence="7 8" id="KW-0408">Iron</keyword>
<dbReference type="Gene3D" id="2.140.10.10">
    <property type="entry name" value="Quinoprotein alcohol dehydrogenase-like superfamily"/>
    <property type="match status" value="2"/>
</dbReference>
<dbReference type="SUPFAM" id="SSF46626">
    <property type="entry name" value="Cytochrome c"/>
    <property type="match status" value="2"/>
</dbReference>
<dbReference type="GO" id="GO:0048038">
    <property type="term" value="F:quinone binding"/>
    <property type="evidence" value="ECO:0007669"/>
    <property type="project" value="InterPro"/>
</dbReference>